<dbReference type="CDD" id="cd18799">
    <property type="entry name" value="SF2_C_EcoAI-like"/>
    <property type="match status" value="1"/>
</dbReference>
<dbReference type="InterPro" id="IPR013670">
    <property type="entry name" value="EcoEI_R_C_dom"/>
</dbReference>
<keyword evidence="1" id="KW-0175">Coiled coil</keyword>
<keyword evidence="3" id="KW-0378">Hydrolase</keyword>
<keyword evidence="3" id="KW-0067">ATP-binding</keyword>
<dbReference type="GO" id="GO:0006304">
    <property type="term" value="P:DNA modification"/>
    <property type="evidence" value="ECO:0007669"/>
    <property type="project" value="InterPro"/>
</dbReference>
<dbReference type="RefSeq" id="WP_149308461.1">
    <property type="nucleotide sequence ID" value="NZ_SRSD01000008.1"/>
</dbReference>
<evidence type="ECO:0000256" key="1">
    <source>
        <dbReference type="SAM" id="Coils"/>
    </source>
</evidence>
<dbReference type="InterPro" id="IPR006935">
    <property type="entry name" value="Helicase/UvrB_N"/>
</dbReference>
<proteinExistence type="predicted"/>
<evidence type="ECO:0000313" key="4">
    <source>
        <dbReference type="Proteomes" id="UP000324298"/>
    </source>
</evidence>
<dbReference type="SMART" id="SM00487">
    <property type="entry name" value="DEXDc"/>
    <property type="match status" value="1"/>
</dbReference>
<name>A0A5A9XBP9_9BACT</name>
<reference evidence="3 4" key="1">
    <citation type="submission" date="2019-04" db="EMBL/GenBank/DDBJ databases">
        <title>Geobacter ruber sp. nov., ferric-reducing bacteria isolated from paddy soil.</title>
        <authorList>
            <person name="Xu Z."/>
            <person name="Masuda Y."/>
            <person name="Itoh H."/>
            <person name="Senoo K."/>
        </authorList>
    </citation>
    <scope>NUCLEOTIDE SEQUENCE [LARGE SCALE GENOMIC DNA]</scope>
    <source>
        <strain evidence="3 4">Red88</strain>
    </source>
</reference>
<accession>A0A5A9XBP9</accession>
<dbReference type="Gene3D" id="3.40.50.300">
    <property type="entry name" value="P-loop containing nucleotide triphosphate hydrolases"/>
    <property type="match status" value="2"/>
</dbReference>
<dbReference type="InterPro" id="IPR014001">
    <property type="entry name" value="Helicase_ATP-bd"/>
</dbReference>
<dbReference type="OrthoDB" id="9804086at2"/>
<dbReference type="InterPro" id="IPR027417">
    <property type="entry name" value="P-loop_NTPase"/>
</dbReference>
<sequence>MKTERQTRQEKIDLQLGRAGWAVGSRRLIEEFIIAPASSLHESGADYRAVNQFADYVLLDRFDRPLAIVEAKRSSRNPLEGERQAADYADSLRVKHGTDPFVFLANGNEIWFWHRNLYPPRKVSGFFTEEDLLRLAHLDKFGQPLTGAMPLEGIIDRAYQIEAVKTIAERIESAKRSFLMVLATGTGKTRVAVALVELLQRQERIQRVLFLADRRELVKQALGAFKEHLPGAPRCWIEGGTIDKDAQIHFATYPGMMALYQRLSPGYYDLIIADESHRSIYEKESYGGIFDHFDSLLLGLTATPTDFLDHNTFKLFDCPDGNPTFYYGYDEAVRDKHLVPYRPVHVARTGFQIEGLKPGELPDEVSKQVREQGVNPDQFSFEGSELERKVTNTGTNDAIVREFMDNAIKDAVGTLPAKTIIFAVSHNHALEIFKSFNRLYPDLQRKGLAKVIDSAMERAEKTLDDFKNKNFPRVAISVDMLDTGIDVPSIRNLVFAKPVFSKVKFWQMIGRGTRTWTDPVNGQKKADFLVIDHWDNFDYFQVNKDGRAGAVSEPLPSRLFRLRLEKLQILVGRSDSPSATYTVRQLRDLMGSLPLDNINITPHADEIRRLAANDEPWLNLTDENTAHLSQIIAPLLRFSVAGSYAELQFENQTEQLALAQLKADVEEIAKLRERITEHLSLLPASIPEIQPHLEALVAAQTDAFWGNLTCARIMQLQETFAPLMRFRNRRPPGIFVHLTLPDQIKRRHWIIYGPTGEGAFAESYRAQVEALVKDLAGDNPSLQRLQRGEELSPEDIEAVAAALNGPDLFVTEERLREAYHQPKANLADFLRHILNIVMLPSREESISRAFDEWVRQHPRLTATQLMFVRTLRKAVMQKAEITSLAALRKPPFNTIGDPEQLFKLSELSELFDLITDIAA</sequence>
<keyword evidence="4" id="KW-1185">Reference proteome</keyword>
<organism evidence="3 4">
    <name type="scientific">Oryzomonas rubra</name>
    <dbReference type="NCBI Taxonomy" id="2509454"/>
    <lineage>
        <taxon>Bacteria</taxon>
        <taxon>Pseudomonadati</taxon>
        <taxon>Thermodesulfobacteriota</taxon>
        <taxon>Desulfuromonadia</taxon>
        <taxon>Geobacterales</taxon>
        <taxon>Geobacteraceae</taxon>
        <taxon>Oryzomonas</taxon>
    </lineage>
</organism>
<dbReference type="GO" id="GO:0003677">
    <property type="term" value="F:DNA binding"/>
    <property type="evidence" value="ECO:0007669"/>
    <property type="project" value="InterPro"/>
</dbReference>
<evidence type="ECO:0000313" key="3">
    <source>
        <dbReference type="EMBL" id="KAA0889838.1"/>
    </source>
</evidence>
<dbReference type="Proteomes" id="UP000324298">
    <property type="component" value="Unassembled WGS sequence"/>
</dbReference>
<dbReference type="Pfam" id="PF00271">
    <property type="entry name" value="Helicase_C"/>
    <property type="match status" value="1"/>
</dbReference>
<dbReference type="InterPro" id="IPR001650">
    <property type="entry name" value="Helicase_C-like"/>
</dbReference>
<dbReference type="EMBL" id="SRSD01000008">
    <property type="protein sequence ID" value="KAA0889838.1"/>
    <property type="molecule type" value="Genomic_DNA"/>
</dbReference>
<dbReference type="PROSITE" id="PS51192">
    <property type="entry name" value="HELICASE_ATP_BIND_1"/>
    <property type="match status" value="1"/>
</dbReference>
<keyword evidence="3" id="KW-0547">Nucleotide-binding</keyword>
<evidence type="ECO:0000259" key="2">
    <source>
        <dbReference type="PROSITE" id="PS51192"/>
    </source>
</evidence>
<dbReference type="Gene3D" id="3.90.1570.30">
    <property type="match status" value="1"/>
</dbReference>
<dbReference type="GO" id="GO:0004386">
    <property type="term" value="F:helicase activity"/>
    <property type="evidence" value="ECO:0007669"/>
    <property type="project" value="UniProtKB-KW"/>
</dbReference>
<comment type="caution">
    <text evidence="3">The sequence shown here is derived from an EMBL/GenBank/DDBJ whole genome shotgun (WGS) entry which is preliminary data.</text>
</comment>
<dbReference type="GO" id="GO:0005829">
    <property type="term" value="C:cytosol"/>
    <property type="evidence" value="ECO:0007669"/>
    <property type="project" value="TreeGrafter"/>
</dbReference>
<dbReference type="GO" id="GO:0005524">
    <property type="term" value="F:ATP binding"/>
    <property type="evidence" value="ECO:0007669"/>
    <property type="project" value="InterPro"/>
</dbReference>
<dbReference type="PANTHER" id="PTHR47396:SF1">
    <property type="entry name" value="ATP-DEPENDENT HELICASE IRC3-RELATED"/>
    <property type="match status" value="1"/>
</dbReference>
<protein>
    <submittedName>
        <fullName evidence="3">DEAD/DEAH box helicase</fullName>
    </submittedName>
</protein>
<dbReference type="Pfam" id="PF04851">
    <property type="entry name" value="ResIII"/>
    <property type="match status" value="1"/>
</dbReference>
<dbReference type="GO" id="GO:0016787">
    <property type="term" value="F:hydrolase activity"/>
    <property type="evidence" value="ECO:0007669"/>
    <property type="project" value="InterPro"/>
</dbReference>
<gene>
    <name evidence="3" type="ORF">ET418_13785</name>
</gene>
<dbReference type="PANTHER" id="PTHR47396">
    <property type="entry name" value="TYPE I RESTRICTION ENZYME ECOKI R PROTEIN"/>
    <property type="match status" value="1"/>
</dbReference>
<dbReference type="AlphaFoldDB" id="A0A5A9XBP9"/>
<keyword evidence="3" id="KW-0347">Helicase</keyword>
<dbReference type="Pfam" id="PF08463">
    <property type="entry name" value="EcoEI_R_C"/>
    <property type="match status" value="1"/>
</dbReference>
<dbReference type="SUPFAM" id="SSF52540">
    <property type="entry name" value="P-loop containing nucleoside triphosphate hydrolases"/>
    <property type="match status" value="1"/>
</dbReference>
<feature type="domain" description="Helicase ATP-binding" evidence="2">
    <location>
        <begin position="169"/>
        <end position="322"/>
    </location>
</feature>
<feature type="coiled-coil region" evidence="1">
    <location>
        <begin position="644"/>
        <end position="678"/>
    </location>
</feature>
<dbReference type="CDD" id="cd18032">
    <property type="entry name" value="DEXHc_RE_I_III_res"/>
    <property type="match status" value="1"/>
</dbReference>
<dbReference type="InterPro" id="IPR050742">
    <property type="entry name" value="Helicase_Restrict-Modif_Enz"/>
</dbReference>